<dbReference type="HOGENOM" id="CLU_034788_1_1_6"/>
<dbReference type="Proteomes" id="UP000032749">
    <property type="component" value="Chromosome"/>
</dbReference>
<sequence length="322" mass="34585">MLSVSRLFPILAIVVALLAYNDPAPLMGWRDAIMPLLAMIMFAMGLTLRTSDFKRVWHNPQPIALAIIIQFSIMPLAAVLLSKAFSLSDELTIGMVIVGACAGGTASNVMTYLARGDVALSVSMTLASTLWGVFATPWIISITAGEIIQIDSFGILLSLIKMVLIPIFAGALITHFQPGFANKINKYLADIASGLILLIIAIIVALNADEIGTLGYGVFAAVALHNIIGLISGYVAGKLTRQTEVTCRTLAIEIGMQNSGLAVALALKYFGPIAALPGAVFSIWHNISGALLAGLWRWQTDLKIRKVEEDRKNTVKHFDPLK</sequence>
<keyword evidence="4 5" id="KW-0472">Membrane</keyword>
<dbReference type="AlphaFoldDB" id="R4YU78"/>
<dbReference type="OrthoDB" id="9806785at2"/>
<protein>
    <submittedName>
        <fullName evidence="6">Bile acid:sodium symporter</fullName>
    </submittedName>
</protein>
<feature type="transmembrane region" description="Helical" evidence="5">
    <location>
        <begin position="33"/>
        <end position="51"/>
    </location>
</feature>
<evidence type="ECO:0000256" key="5">
    <source>
        <dbReference type="SAM" id="Phobius"/>
    </source>
</evidence>
<accession>R4YU78</accession>
<dbReference type="GO" id="GO:0016020">
    <property type="term" value="C:membrane"/>
    <property type="evidence" value="ECO:0007669"/>
    <property type="project" value="UniProtKB-SubCell"/>
</dbReference>
<feature type="transmembrane region" description="Helical" evidence="5">
    <location>
        <begin position="187"/>
        <end position="208"/>
    </location>
</feature>
<feature type="transmembrane region" description="Helical" evidence="5">
    <location>
        <begin position="63"/>
        <end position="85"/>
    </location>
</feature>
<keyword evidence="7" id="KW-1185">Reference proteome</keyword>
<dbReference type="EMBL" id="FO203512">
    <property type="protein sequence ID" value="CCK76429.1"/>
    <property type="molecule type" value="Genomic_DNA"/>
</dbReference>
<feature type="transmembrane region" description="Helical" evidence="5">
    <location>
        <begin position="118"/>
        <end position="140"/>
    </location>
</feature>
<evidence type="ECO:0000256" key="3">
    <source>
        <dbReference type="ARBA" id="ARBA00022989"/>
    </source>
</evidence>
<comment type="subcellular location">
    <subcellularLocation>
        <location evidence="1">Membrane</location>
        <topology evidence="1">Multi-pass membrane protein</topology>
    </subcellularLocation>
</comment>
<evidence type="ECO:0000256" key="2">
    <source>
        <dbReference type="ARBA" id="ARBA00022692"/>
    </source>
</evidence>
<keyword evidence="2 5" id="KW-0812">Transmembrane</keyword>
<evidence type="ECO:0000256" key="1">
    <source>
        <dbReference type="ARBA" id="ARBA00004141"/>
    </source>
</evidence>
<gene>
    <name evidence="6" type="ORF">OLEAN_C22530</name>
</gene>
<dbReference type="KEGG" id="oai:OLEAN_C22530"/>
<feature type="transmembrane region" description="Helical" evidence="5">
    <location>
        <begin position="91"/>
        <end position="111"/>
    </location>
</feature>
<evidence type="ECO:0000313" key="7">
    <source>
        <dbReference type="Proteomes" id="UP000032749"/>
    </source>
</evidence>
<dbReference type="PANTHER" id="PTHR10361:SF28">
    <property type="entry name" value="P3 PROTEIN-RELATED"/>
    <property type="match status" value="1"/>
</dbReference>
<name>R4YU78_OLEAN</name>
<keyword evidence="3 5" id="KW-1133">Transmembrane helix</keyword>
<dbReference type="InterPro" id="IPR002657">
    <property type="entry name" value="BilAc:Na_symport/Acr3"/>
</dbReference>
<dbReference type="InterPro" id="IPR038770">
    <property type="entry name" value="Na+/solute_symporter_sf"/>
</dbReference>
<organism evidence="6 7">
    <name type="scientific">Oleispira antarctica RB-8</name>
    <dbReference type="NCBI Taxonomy" id="698738"/>
    <lineage>
        <taxon>Bacteria</taxon>
        <taxon>Pseudomonadati</taxon>
        <taxon>Pseudomonadota</taxon>
        <taxon>Gammaproteobacteria</taxon>
        <taxon>Oceanospirillales</taxon>
        <taxon>Oceanospirillaceae</taxon>
        <taxon>Oleispira</taxon>
    </lineage>
</organism>
<dbReference type="Pfam" id="PF01758">
    <property type="entry name" value="SBF"/>
    <property type="match status" value="1"/>
</dbReference>
<reference evidence="6 7" key="1">
    <citation type="journal article" date="2013" name="Nat. Commun.">
        <title>Genome sequence and functional genomic analysis of the oil-degrading bacterium Oleispira antarctica.</title>
        <authorList>
            <person name="Kube M."/>
            <person name="Chernikova T.N."/>
            <person name="Al-Ramahi Y."/>
            <person name="Beloqui A."/>
            <person name="Lopez-Cortez N."/>
            <person name="Guazzaroni M.E."/>
            <person name="Heipieper H.J."/>
            <person name="Klages S."/>
            <person name="Kotsyurbenko O.R."/>
            <person name="Langer I."/>
            <person name="Nechitaylo T.Y."/>
            <person name="Lunsdorf H."/>
            <person name="Fernandez M."/>
            <person name="Juarez S."/>
            <person name="Ciordia S."/>
            <person name="Singer A."/>
            <person name="Kagan O."/>
            <person name="Egorova O."/>
            <person name="Petit P.A."/>
            <person name="Stogios P."/>
            <person name="Kim Y."/>
            <person name="Tchigvintsev A."/>
            <person name="Flick R."/>
            <person name="Denaro R."/>
            <person name="Genovese M."/>
            <person name="Albar J.P."/>
            <person name="Reva O.N."/>
            <person name="Martinez-Gomariz M."/>
            <person name="Tran H."/>
            <person name="Ferrer M."/>
            <person name="Savchenko A."/>
            <person name="Yakunin A.F."/>
            <person name="Yakimov M.M."/>
            <person name="Golyshina O.V."/>
            <person name="Reinhardt R."/>
            <person name="Golyshin P.N."/>
        </authorList>
    </citation>
    <scope>NUCLEOTIDE SEQUENCE [LARGE SCALE GENOMIC DNA]</scope>
</reference>
<dbReference type="PANTHER" id="PTHR10361">
    <property type="entry name" value="SODIUM-BILE ACID COTRANSPORTER"/>
    <property type="match status" value="1"/>
</dbReference>
<dbReference type="Gene3D" id="1.20.1530.20">
    <property type="match status" value="1"/>
</dbReference>
<evidence type="ECO:0000256" key="4">
    <source>
        <dbReference type="ARBA" id="ARBA00023136"/>
    </source>
</evidence>
<evidence type="ECO:0000313" key="6">
    <source>
        <dbReference type="EMBL" id="CCK76429.1"/>
    </source>
</evidence>
<feature type="transmembrane region" description="Helical" evidence="5">
    <location>
        <begin position="152"/>
        <end position="175"/>
    </location>
</feature>
<dbReference type="InterPro" id="IPR004710">
    <property type="entry name" value="Bilac:Na_transpt"/>
</dbReference>
<feature type="transmembrane region" description="Helical" evidence="5">
    <location>
        <begin position="214"/>
        <end position="237"/>
    </location>
</feature>
<proteinExistence type="predicted"/>